<dbReference type="Proteomes" id="UP000005408">
    <property type="component" value="Unassembled WGS sequence"/>
</dbReference>
<protein>
    <submittedName>
        <fullName evidence="1">Uncharacterized protein</fullName>
    </submittedName>
</protein>
<evidence type="ECO:0000313" key="1">
    <source>
        <dbReference type="EnsemblMetazoa" id="G33931.1:cds"/>
    </source>
</evidence>
<organism evidence="1 2">
    <name type="scientific">Magallana gigas</name>
    <name type="common">Pacific oyster</name>
    <name type="synonym">Crassostrea gigas</name>
    <dbReference type="NCBI Taxonomy" id="29159"/>
    <lineage>
        <taxon>Eukaryota</taxon>
        <taxon>Metazoa</taxon>
        <taxon>Spiralia</taxon>
        <taxon>Lophotrochozoa</taxon>
        <taxon>Mollusca</taxon>
        <taxon>Bivalvia</taxon>
        <taxon>Autobranchia</taxon>
        <taxon>Pteriomorphia</taxon>
        <taxon>Ostreida</taxon>
        <taxon>Ostreoidea</taxon>
        <taxon>Ostreidae</taxon>
        <taxon>Magallana</taxon>
    </lineage>
</organism>
<keyword evidence="2" id="KW-1185">Reference proteome</keyword>
<name>A0A8W8MMI0_MAGGI</name>
<sequence>MLTCTEQSKKVVSILCEWPRKDLPISKGTGNILGHNIATLLSTHIKAKLKEIMELEEGDKSGLLSPPGYYLSVKNCRNEKLMATLEDGYDSLYSPII</sequence>
<dbReference type="EnsemblMetazoa" id="G33931.1">
    <property type="protein sequence ID" value="G33931.1:cds"/>
    <property type="gene ID" value="G33931"/>
</dbReference>
<reference evidence="1" key="1">
    <citation type="submission" date="2022-08" db="UniProtKB">
        <authorList>
            <consortium name="EnsemblMetazoa"/>
        </authorList>
    </citation>
    <scope>IDENTIFICATION</scope>
    <source>
        <strain evidence="1">05x7-T-G4-1.051#20</strain>
    </source>
</reference>
<dbReference type="AlphaFoldDB" id="A0A8W8MMI0"/>
<accession>A0A8W8MMI0</accession>
<proteinExistence type="predicted"/>
<evidence type="ECO:0000313" key="2">
    <source>
        <dbReference type="Proteomes" id="UP000005408"/>
    </source>
</evidence>